<protein>
    <submittedName>
        <fullName evidence="4">Single-stranded DNA-binding protein</fullName>
    </submittedName>
</protein>
<feature type="region of interest" description="Disordered" evidence="3">
    <location>
        <begin position="70"/>
        <end position="97"/>
    </location>
</feature>
<gene>
    <name evidence="4" type="ORF">UFOVP607_14</name>
</gene>
<proteinExistence type="predicted"/>
<dbReference type="Pfam" id="PF00436">
    <property type="entry name" value="SSB"/>
    <property type="match status" value="1"/>
</dbReference>
<dbReference type="InterPro" id="IPR012340">
    <property type="entry name" value="NA-bd_OB-fold"/>
</dbReference>
<dbReference type="EMBL" id="LR796581">
    <property type="protein sequence ID" value="CAB4152434.1"/>
    <property type="molecule type" value="Genomic_DNA"/>
</dbReference>
<dbReference type="InterPro" id="IPR000424">
    <property type="entry name" value="Primosome_PriB/ssb"/>
</dbReference>
<dbReference type="PROSITE" id="PS50935">
    <property type="entry name" value="SSB"/>
    <property type="match status" value="1"/>
</dbReference>
<evidence type="ECO:0000256" key="3">
    <source>
        <dbReference type="SAM" id="MobiDB-lite"/>
    </source>
</evidence>
<sequence>MNFSVADSQGKEKPTIWWNCGLWGKRAQSLEQHLIKGQSVTVSGNITEREYTDKDGVKRKAQEIRVNEVTLQGGARTSAPSQQKPAAKSAGGGFDDPDLDDIPFITSSFTFDQKTSLEKRMKRYEY</sequence>
<dbReference type="Gene3D" id="2.40.50.140">
    <property type="entry name" value="Nucleic acid-binding proteins"/>
    <property type="match status" value="1"/>
</dbReference>
<dbReference type="CDD" id="cd04496">
    <property type="entry name" value="SSB_OBF"/>
    <property type="match status" value="1"/>
</dbReference>
<organism evidence="4">
    <name type="scientific">uncultured Caudovirales phage</name>
    <dbReference type="NCBI Taxonomy" id="2100421"/>
    <lineage>
        <taxon>Viruses</taxon>
        <taxon>Duplodnaviria</taxon>
        <taxon>Heunggongvirae</taxon>
        <taxon>Uroviricota</taxon>
        <taxon>Caudoviricetes</taxon>
        <taxon>Peduoviridae</taxon>
        <taxon>Maltschvirus</taxon>
        <taxon>Maltschvirus maltsch</taxon>
    </lineage>
</organism>
<evidence type="ECO:0000313" key="4">
    <source>
        <dbReference type="EMBL" id="CAB4152434.1"/>
    </source>
</evidence>
<dbReference type="GO" id="GO:0003697">
    <property type="term" value="F:single-stranded DNA binding"/>
    <property type="evidence" value="ECO:0007669"/>
    <property type="project" value="InterPro"/>
</dbReference>
<evidence type="ECO:0000256" key="1">
    <source>
        <dbReference type="ARBA" id="ARBA00023125"/>
    </source>
</evidence>
<reference evidence="4" key="1">
    <citation type="submission" date="2020-04" db="EMBL/GenBank/DDBJ databases">
        <authorList>
            <person name="Chiriac C."/>
            <person name="Salcher M."/>
            <person name="Ghai R."/>
            <person name="Kavagutti S V."/>
        </authorList>
    </citation>
    <scope>NUCLEOTIDE SEQUENCE</scope>
</reference>
<accession>A0A6J5MZY9</accession>
<evidence type="ECO:0000256" key="2">
    <source>
        <dbReference type="PROSITE-ProRule" id="PRU00252"/>
    </source>
</evidence>
<name>A0A6J5MZY9_9CAUD</name>
<keyword evidence="1 2" id="KW-0238">DNA-binding</keyword>
<dbReference type="SUPFAM" id="SSF50249">
    <property type="entry name" value="Nucleic acid-binding proteins"/>
    <property type="match status" value="1"/>
</dbReference>